<keyword evidence="4" id="KW-1185">Reference proteome</keyword>
<dbReference type="SUPFAM" id="SSF56954">
    <property type="entry name" value="Outer membrane efflux proteins (OEP)"/>
    <property type="match status" value="1"/>
</dbReference>
<keyword evidence="2" id="KW-1134">Transmembrane beta strand</keyword>
<dbReference type="Pfam" id="PF02321">
    <property type="entry name" value="OEP"/>
    <property type="match status" value="2"/>
</dbReference>
<dbReference type="PANTHER" id="PTHR30203">
    <property type="entry name" value="OUTER MEMBRANE CATION EFFLUX PROTEIN"/>
    <property type="match status" value="1"/>
</dbReference>
<dbReference type="Gene3D" id="1.20.1600.10">
    <property type="entry name" value="Outer membrane efflux proteins (OEP)"/>
    <property type="match status" value="1"/>
</dbReference>
<dbReference type="EMBL" id="JBHSGB010000012">
    <property type="protein sequence ID" value="MFC4656013.1"/>
    <property type="molecule type" value="Genomic_DNA"/>
</dbReference>
<evidence type="ECO:0000313" key="3">
    <source>
        <dbReference type="EMBL" id="MFC4656013.1"/>
    </source>
</evidence>
<comment type="subcellular location">
    <subcellularLocation>
        <location evidence="2">Cell outer membrane</location>
        <topology evidence="2">Lipid-anchor</topology>
    </subcellularLocation>
</comment>
<sequence>MNSQSFLLSALSLLVLSACSLAPDTPDQLAQVPANYPQQANASVDNNASTLHWSEFFNQPQLQQLISQALEQNKDLRLAALNVERVRAQYQIADSALYPGVDLAASGTRQRLPGDLTGTGQAAVSSQYGVNVGITAYELDLFGKVRNQSEQALQQFYASEQSQSSAQISLISELAASWYSYAANQQLLELATHTLNSQNKTLELTEKRYELGAASELTVQQLRGTVAAAKVEQSRYQRLLQQAKNALDLLAGVQVSADLLPKQPLSKLLTLPDLPAGAPAELLTQRPDLKAAEHQLRAANANIGVAKAAYFPSISLTATAGTASAELGGLFEGGSGAWSFVPQISMPIFNWGRTQANVDIAETDGKIALESYQQKVQQAFREVADALADQAGYRSQLDALQQLSHSSERAFELANARHQQGADSYLEVLDAQRNWYSAQQQLISGQQARLQGQLTLYKVLGGGWQQSPAP</sequence>
<gene>
    <name evidence="3" type="ORF">ACFO3I_13445</name>
</gene>
<dbReference type="PANTHER" id="PTHR30203:SF32">
    <property type="entry name" value="CATION EFFLUX SYSTEM PROTEIN CUSC"/>
    <property type="match status" value="1"/>
</dbReference>
<feature type="chain" id="PRO_5044952820" evidence="2">
    <location>
        <begin position="23"/>
        <end position="470"/>
    </location>
</feature>
<dbReference type="InterPro" id="IPR010131">
    <property type="entry name" value="MdtP/NodT-like"/>
</dbReference>
<feature type="signal peptide" evidence="2">
    <location>
        <begin position="1"/>
        <end position="22"/>
    </location>
</feature>
<evidence type="ECO:0000256" key="1">
    <source>
        <dbReference type="ARBA" id="ARBA00007613"/>
    </source>
</evidence>
<evidence type="ECO:0000256" key="2">
    <source>
        <dbReference type="RuleBase" id="RU362097"/>
    </source>
</evidence>
<accession>A0ABV9JP34</accession>
<name>A0ABV9JP34_9GAMM</name>
<reference evidence="4" key="1">
    <citation type="journal article" date="2019" name="Int. J. Syst. Evol. Microbiol.">
        <title>The Global Catalogue of Microorganisms (GCM) 10K type strain sequencing project: providing services to taxonomists for standard genome sequencing and annotation.</title>
        <authorList>
            <consortium name="The Broad Institute Genomics Platform"/>
            <consortium name="The Broad Institute Genome Sequencing Center for Infectious Disease"/>
            <person name="Wu L."/>
            <person name="Ma J."/>
        </authorList>
    </citation>
    <scope>NUCLEOTIDE SEQUENCE [LARGE SCALE GENOMIC DNA]</scope>
    <source>
        <strain evidence="4">DT28</strain>
    </source>
</reference>
<keyword evidence="2" id="KW-0449">Lipoprotein</keyword>
<comment type="caution">
    <text evidence="3">The sequence shown here is derived from an EMBL/GenBank/DDBJ whole genome shotgun (WGS) entry which is preliminary data.</text>
</comment>
<dbReference type="Gene3D" id="2.20.200.10">
    <property type="entry name" value="Outer membrane efflux proteins (OEP)"/>
    <property type="match status" value="1"/>
</dbReference>
<organism evidence="3 4">
    <name type="scientific">Rheinheimera marina</name>
    <dbReference type="NCBI Taxonomy" id="1774958"/>
    <lineage>
        <taxon>Bacteria</taxon>
        <taxon>Pseudomonadati</taxon>
        <taxon>Pseudomonadota</taxon>
        <taxon>Gammaproteobacteria</taxon>
        <taxon>Chromatiales</taxon>
        <taxon>Chromatiaceae</taxon>
        <taxon>Rheinheimera</taxon>
    </lineage>
</organism>
<dbReference type="RefSeq" id="WP_377334689.1">
    <property type="nucleotide sequence ID" value="NZ_JBHSGB010000012.1"/>
</dbReference>
<dbReference type="Proteomes" id="UP001595962">
    <property type="component" value="Unassembled WGS sequence"/>
</dbReference>
<comment type="similarity">
    <text evidence="1 2">Belongs to the outer membrane factor (OMF) (TC 1.B.17) family.</text>
</comment>
<keyword evidence="2" id="KW-0732">Signal</keyword>
<keyword evidence="2" id="KW-0812">Transmembrane</keyword>
<dbReference type="InterPro" id="IPR003423">
    <property type="entry name" value="OMP_efflux"/>
</dbReference>
<evidence type="ECO:0000313" key="4">
    <source>
        <dbReference type="Proteomes" id="UP001595962"/>
    </source>
</evidence>
<protein>
    <submittedName>
        <fullName evidence="3">Efflux transporter outer membrane subunit</fullName>
    </submittedName>
</protein>
<keyword evidence="2" id="KW-0564">Palmitate</keyword>
<dbReference type="NCBIfam" id="TIGR01845">
    <property type="entry name" value="outer_NodT"/>
    <property type="match status" value="1"/>
</dbReference>
<proteinExistence type="inferred from homology"/>
<keyword evidence="2" id="KW-0472">Membrane</keyword>